<gene>
    <name evidence="1" type="ORF">ABL78_8458</name>
</gene>
<dbReference type="EMBL" id="LJSK01000802">
    <property type="protein sequence ID" value="KPI82532.1"/>
    <property type="molecule type" value="Genomic_DNA"/>
</dbReference>
<dbReference type="Proteomes" id="UP000038009">
    <property type="component" value="Unassembled WGS sequence"/>
</dbReference>
<organism evidence="1 2">
    <name type="scientific">Leptomonas seymouri</name>
    <dbReference type="NCBI Taxonomy" id="5684"/>
    <lineage>
        <taxon>Eukaryota</taxon>
        <taxon>Discoba</taxon>
        <taxon>Euglenozoa</taxon>
        <taxon>Kinetoplastea</taxon>
        <taxon>Metakinetoplastina</taxon>
        <taxon>Trypanosomatida</taxon>
        <taxon>Trypanosomatidae</taxon>
        <taxon>Leishmaniinae</taxon>
        <taxon>Leptomonas</taxon>
    </lineage>
</organism>
<proteinExistence type="predicted"/>
<accession>A0A0N1HSN0</accession>
<evidence type="ECO:0000313" key="1">
    <source>
        <dbReference type="EMBL" id="KPI82532.1"/>
    </source>
</evidence>
<reference evidence="1 2" key="1">
    <citation type="journal article" date="2015" name="PLoS Pathog.">
        <title>Leptomonas seymouri: Adaptations to the Dixenous Life Cycle Analyzed by Genome Sequencing, Transcriptome Profiling and Co-infection with Leishmania donovani.</title>
        <authorList>
            <person name="Kraeva N."/>
            <person name="Butenko A."/>
            <person name="Hlavacova J."/>
            <person name="Kostygov A."/>
            <person name="Myskova J."/>
            <person name="Grybchuk D."/>
            <person name="Lestinova T."/>
            <person name="Votypka J."/>
            <person name="Volf P."/>
            <person name="Opperdoes F."/>
            <person name="Flegontov P."/>
            <person name="Lukes J."/>
            <person name="Yurchenko V."/>
        </authorList>
    </citation>
    <scope>NUCLEOTIDE SEQUENCE [LARGE SCALE GENOMIC DNA]</scope>
    <source>
        <strain evidence="1 2">ATCC 30220</strain>
    </source>
</reference>
<dbReference type="AlphaFoldDB" id="A0A0N1HSN0"/>
<evidence type="ECO:0000313" key="2">
    <source>
        <dbReference type="Proteomes" id="UP000038009"/>
    </source>
</evidence>
<sequence length="154" mass="16853">MYSLMQALTSGAVAKAAWRTGGGARQVCVHRALSSTSAKRHSSLRRRKGWSHRAKPLCNLSLLTASPSVQRMPCGGSDKCRTARGLLRCTGPCSGVRTRQKNPRQRIAAFHERETDSSNGTTALHQRTARTMDLFLECVVKSSSNDAPLYLPEL</sequence>
<protein>
    <submittedName>
        <fullName evidence="1">Uncharacterized protein</fullName>
    </submittedName>
</protein>
<dbReference type="VEuPathDB" id="TriTrypDB:Lsey_0804_0010"/>
<comment type="caution">
    <text evidence="1">The sequence shown here is derived from an EMBL/GenBank/DDBJ whole genome shotgun (WGS) entry which is preliminary data.</text>
</comment>
<name>A0A0N1HSN0_LEPSE</name>
<keyword evidence="2" id="KW-1185">Reference proteome</keyword>